<feature type="region of interest" description="Disordered" evidence="1">
    <location>
        <begin position="496"/>
        <end position="607"/>
    </location>
</feature>
<keyword evidence="3" id="KW-1185">Reference proteome</keyword>
<name>A0A6A6IUA6_9PLEO</name>
<feature type="region of interest" description="Disordered" evidence="1">
    <location>
        <begin position="376"/>
        <end position="412"/>
    </location>
</feature>
<sequence length="607" mass="68560">MIIGMKYEDVTVAVIRDEDNRRRLVTTFNINRNKLRANALEHTKGDSFEFTTTLLPYALFCLTHLVCAVGIYFEAFEADYQSIDEMLSTPNLETVDYVHLKWKKDKLEDPIFPMSYTSFWRTLRRVLLVAGFNTLARIYAFRLGALMEYDGSLTSAVRNFIASHTTKMFEDNYQTKHVREDLAHHRFGAAAGGQANGPFFTAMRDLSKQSDPGAPIEASAEQKRSIESRRDITRMREELEAAQKARPYNKAAVAKAKATLDQRRRTLYDLLLQNARAKYFAEANALRSAGKSTEELREKSRPAKRDCDHAMVDVGCLVELWTGERGFGNRNRKSAEELVFDVRAEGRSEKAMTWLVSYVRKAWDSLRPSHIVPMPEQAATTDAALPKTRKAKKTKGTNAQQEEDGDKAEKTSRERARKWRCLLCKVTPYKDRSSLTRHTKEKHIAGGDFSKSFSCPQCVRDGQAHPAVISGAVDWSEHTKRMHHKFCSPCITEEGLRDGGSAPEASRQQKTAAAGVKPAKRKREKPGEEPAPHTGVFVFDLSKPEAEEEEGNPPKKARTAEPAPHRARQHRHPRPDSHEASASDEHQSPMLSAQRRQSSCWPLCAIA</sequence>
<dbReference type="EMBL" id="ML987190">
    <property type="protein sequence ID" value="KAF2254145.1"/>
    <property type="molecule type" value="Genomic_DNA"/>
</dbReference>
<evidence type="ECO:0008006" key="4">
    <source>
        <dbReference type="Google" id="ProtNLM"/>
    </source>
</evidence>
<dbReference type="GeneID" id="54573037"/>
<organism evidence="2 3">
    <name type="scientific">Trematosphaeria pertusa</name>
    <dbReference type="NCBI Taxonomy" id="390896"/>
    <lineage>
        <taxon>Eukaryota</taxon>
        <taxon>Fungi</taxon>
        <taxon>Dikarya</taxon>
        <taxon>Ascomycota</taxon>
        <taxon>Pezizomycotina</taxon>
        <taxon>Dothideomycetes</taxon>
        <taxon>Pleosporomycetidae</taxon>
        <taxon>Pleosporales</taxon>
        <taxon>Massarineae</taxon>
        <taxon>Trematosphaeriaceae</taxon>
        <taxon>Trematosphaeria</taxon>
    </lineage>
</organism>
<accession>A0A6A6IUA6</accession>
<protein>
    <recommendedName>
        <fullName evidence="4">C2H2-type domain-containing protein</fullName>
    </recommendedName>
</protein>
<dbReference type="OrthoDB" id="3772622at2759"/>
<reference evidence="2" key="1">
    <citation type="journal article" date="2020" name="Stud. Mycol.">
        <title>101 Dothideomycetes genomes: a test case for predicting lifestyles and emergence of pathogens.</title>
        <authorList>
            <person name="Haridas S."/>
            <person name="Albert R."/>
            <person name="Binder M."/>
            <person name="Bloem J."/>
            <person name="Labutti K."/>
            <person name="Salamov A."/>
            <person name="Andreopoulos B."/>
            <person name="Baker S."/>
            <person name="Barry K."/>
            <person name="Bills G."/>
            <person name="Bluhm B."/>
            <person name="Cannon C."/>
            <person name="Castanera R."/>
            <person name="Culley D."/>
            <person name="Daum C."/>
            <person name="Ezra D."/>
            <person name="Gonzalez J."/>
            <person name="Henrissat B."/>
            <person name="Kuo A."/>
            <person name="Liang C."/>
            <person name="Lipzen A."/>
            <person name="Lutzoni F."/>
            <person name="Magnuson J."/>
            <person name="Mondo S."/>
            <person name="Nolan M."/>
            <person name="Ohm R."/>
            <person name="Pangilinan J."/>
            <person name="Park H.-J."/>
            <person name="Ramirez L."/>
            <person name="Alfaro M."/>
            <person name="Sun H."/>
            <person name="Tritt A."/>
            <person name="Yoshinaga Y."/>
            <person name="Zwiers L.-H."/>
            <person name="Turgeon B."/>
            <person name="Goodwin S."/>
            <person name="Spatafora J."/>
            <person name="Crous P."/>
            <person name="Grigoriev I."/>
        </authorList>
    </citation>
    <scope>NUCLEOTIDE SEQUENCE</scope>
    <source>
        <strain evidence="2">CBS 122368</strain>
    </source>
</reference>
<dbReference type="Pfam" id="PF11917">
    <property type="entry name" value="DUF3435"/>
    <property type="match status" value="1"/>
</dbReference>
<dbReference type="AlphaFoldDB" id="A0A6A6IUA6"/>
<dbReference type="PANTHER" id="PTHR37535:SF3">
    <property type="entry name" value="FLUG DOMAIN-CONTAINING PROTEIN"/>
    <property type="match status" value="1"/>
</dbReference>
<evidence type="ECO:0000313" key="2">
    <source>
        <dbReference type="EMBL" id="KAF2254145.1"/>
    </source>
</evidence>
<feature type="compositionally biased region" description="Polar residues" evidence="1">
    <location>
        <begin position="589"/>
        <end position="600"/>
    </location>
</feature>
<dbReference type="InterPro" id="IPR021842">
    <property type="entry name" value="DUF3435"/>
</dbReference>
<gene>
    <name evidence="2" type="ORF">BU26DRAFT_134336</name>
</gene>
<evidence type="ECO:0000313" key="3">
    <source>
        <dbReference type="Proteomes" id="UP000800094"/>
    </source>
</evidence>
<dbReference type="PANTHER" id="PTHR37535">
    <property type="entry name" value="FLUG DOMAIN PROTEIN"/>
    <property type="match status" value="1"/>
</dbReference>
<dbReference type="RefSeq" id="XP_033689149.1">
    <property type="nucleotide sequence ID" value="XM_033819707.1"/>
</dbReference>
<dbReference type="Proteomes" id="UP000800094">
    <property type="component" value="Unassembled WGS sequence"/>
</dbReference>
<feature type="compositionally biased region" description="Basic and acidic residues" evidence="1">
    <location>
        <begin position="574"/>
        <end position="587"/>
    </location>
</feature>
<proteinExistence type="predicted"/>
<evidence type="ECO:0000256" key="1">
    <source>
        <dbReference type="SAM" id="MobiDB-lite"/>
    </source>
</evidence>